<dbReference type="EMBL" id="JH000298">
    <property type="protein sequence ID" value="EGW02360.1"/>
    <property type="molecule type" value="Genomic_DNA"/>
</dbReference>
<reference evidence="2" key="1">
    <citation type="journal article" date="2011" name="Nat. Biotechnol.">
        <title>The genomic sequence of the Chinese hamster ovary (CHO)-K1 cell line.</title>
        <authorList>
            <person name="Xu X."/>
            <person name="Nagarajan H."/>
            <person name="Lewis N.E."/>
            <person name="Pan S."/>
            <person name="Cai Z."/>
            <person name="Liu X."/>
            <person name="Chen W."/>
            <person name="Xie M."/>
            <person name="Wang W."/>
            <person name="Hammond S."/>
            <person name="Andersen M.R."/>
            <person name="Neff N."/>
            <person name="Passarelli B."/>
            <person name="Koh W."/>
            <person name="Fan H.C."/>
            <person name="Wang J."/>
            <person name="Gui Y."/>
            <person name="Lee K.H."/>
            <person name="Betenbaugh M.J."/>
            <person name="Quake S.R."/>
            <person name="Famili I."/>
            <person name="Palsson B.O."/>
            <person name="Wang J."/>
        </authorList>
    </citation>
    <scope>NUCLEOTIDE SEQUENCE [LARGE SCALE GENOMIC DNA]</scope>
    <source>
        <strain evidence="2">CHO K1 cell line</strain>
    </source>
</reference>
<evidence type="ECO:0000313" key="2">
    <source>
        <dbReference type="Proteomes" id="UP000001075"/>
    </source>
</evidence>
<dbReference type="AlphaFoldDB" id="G3HDM4"/>
<organism evidence="1 2">
    <name type="scientific">Cricetulus griseus</name>
    <name type="common">Chinese hamster</name>
    <name type="synonym">Cricetulus barabensis griseus</name>
    <dbReference type="NCBI Taxonomy" id="10029"/>
    <lineage>
        <taxon>Eukaryota</taxon>
        <taxon>Metazoa</taxon>
        <taxon>Chordata</taxon>
        <taxon>Craniata</taxon>
        <taxon>Vertebrata</taxon>
        <taxon>Euteleostomi</taxon>
        <taxon>Mammalia</taxon>
        <taxon>Eutheria</taxon>
        <taxon>Euarchontoglires</taxon>
        <taxon>Glires</taxon>
        <taxon>Rodentia</taxon>
        <taxon>Myomorpha</taxon>
        <taxon>Muroidea</taxon>
        <taxon>Cricetidae</taxon>
        <taxon>Cricetinae</taxon>
        <taxon>Cricetulus</taxon>
    </lineage>
</organism>
<accession>G3HDM4</accession>
<sequence>MDYVYNTKPRSEADFLKPAYRVLCAQSVNAGPRNMSSHLQCHFSTARHCHLPMAHL</sequence>
<evidence type="ECO:0000313" key="1">
    <source>
        <dbReference type="EMBL" id="EGW02360.1"/>
    </source>
</evidence>
<protein>
    <submittedName>
        <fullName evidence="1">Uncharacterized protein</fullName>
    </submittedName>
</protein>
<name>G3HDM4_CRIGR</name>
<gene>
    <name evidence="1" type="ORF">I79_008608</name>
</gene>
<proteinExistence type="predicted"/>
<dbReference type="Proteomes" id="UP000001075">
    <property type="component" value="Unassembled WGS sequence"/>
</dbReference>
<dbReference type="InParanoid" id="G3HDM4"/>